<protein>
    <submittedName>
        <fullName evidence="1">Uncharacterized protein</fullName>
    </submittedName>
</protein>
<accession>A0A7G1HUV3</accession>
<dbReference type="Proteomes" id="UP000594042">
    <property type="component" value="Chromosome"/>
</dbReference>
<dbReference type="KEGG" id="copr:Cop2CBH44_03010"/>
<reference evidence="2" key="1">
    <citation type="submission" date="2020-07" db="EMBL/GenBank/DDBJ databases">
        <title>Complete genome sequencing of Coprobacter sp. strain 2CBH44.</title>
        <authorList>
            <person name="Sakamoto M."/>
            <person name="Murakami T."/>
            <person name="Mori H."/>
        </authorList>
    </citation>
    <scope>NUCLEOTIDE SEQUENCE [LARGE SCALE GENOMIC DNA]</scope>
    <source>
        <strain evidence="2">2CBH44</strain>
    </source>
</reference>
<name>A0A7G1HUV3_9BACT</name>
<keyword evidence="2" id="KW-1185">Reference proteome</keyword>
<evidence type="ECO:0000313" key="2">
    <source>
        <dbReference type="Proteomes" id="UP000594042"/>
    </source>
</evidence>
<sequence>MENLDKFLMNENLIWKHNKFIDTCGYKFAKVNK</sequence>
<dbReference type="EMBL" id="AP023322">
    <property type="protein sequence ID" value="BCI61948.1"/>
    <property type="molecule type" value="Genomic_DNA"/>
</dbReference>
<evidence type="ECO:0000313" key="1">
    <source>
        <dbReference type="EMBL" id="BCI61948.1"/>
    </source>
</evidence>
<gene>
    <name evidence="1" type="ORF">Cop2CBH44_03010</name>
</gene>
<proteinExistence type="predicted"/>
<dbReference type="AlphaFoldDB" id="A0A7G1HUV3"/>
<organism evidence="1 2">
    <name type="scientific">Coprobacter secundus subsp. similis</name>
    <dbReference type="NCBI Taxonomy" id="2751153"/>
    <lineage>
        <taxon>Bacteria</taxon>
        <taxon>Pseudomonadati</taxon>
        <taxon>Bacteroidota</taxon>
        <taxon>Bacteroidia</taxon>
        <taxon>Bacteroidales</taxon>
        <taxon>Barnesiellaceae</taxon>
        <taxon>Coprobacter</taxon>
    </lineage>
</organism>